<dbReference type="GO" id="GO:0004412">
    <property type="term" value="F:homoserine dehydrogenase activity"/>
    <property type="evidence" value="ECO:0007669"/>
    <property type="project" value="TreeGrafter"/>
</dbReference>
<dbReference type="GO" id="GO:0050661">
    <property type="term" value="F:NADP binding"/>
    <property type="evidence" value="ECO:0007669"/>
    <property type="project" value="InterPro"/>
</dbReference>
<accession>A0A0F9BH40</accession>
<dbReference type="SUPFAM" id="SSF51735">
    <property type="entry name" value="NAD(P)-binding Rossmann-fold domains"/>
    <property type="match status" value="1"/>
</dbReference>
<dbReference type="GO" id="GO:0009088">
    <property type="term" value="P:threonine biosynthetic process"/>
    <property type="evidence" value="ECO:0007669"/>
    <property type="project" value="TreeGrafter"/>
</dbReference>
<evidence type="ECO:0000259" key="1">
    <source>
        <dbReference type="Pfam" id="PF03447"/>
    </source>
</evidence>
<feature type="non-terminal residue" evidence="2">
    <location>
        <position position="137"/>
    </location>
</feature>
<name>A0A0F9BH40_9ZZZZ</name>
<dbReference type="EMBL" id="LAZR01049327">
    <property type="protein sequence ID" value="KKK89904.1"/>
    <property type="molecule type" value="Genomic_DNA"/>
</dbReference>
<proteinExistence type="predicted"/>
<dbReference type="Pfam" id="PF03447">
    <property type="entry name" value="NAD_binding_3"/>
    <property type="match status" value="1"/>
</dbReference>
<reference evidence="2" key="1">
    <citation type="journal article" date="2015" name="Nature">
        <title>Complex archaea that bridge the gap between prokaryotes and eukaryotes.</title>
        <authorList>
            <person name="Spang A."/>
            <person name="Saw J.H."/>
            <person name="Jorgensen S.L."/>
            <person name="Zaremba-Niedzwiedzka K."/>
            <person name="Martijn J."/>
            <person name="Lind A.E."/>
            <person name="van Eijk R."/>
            <person name="Schleper C."/>
            <person name="Guy L."/>
            <person name="Ettema T.J."/>
        </authorList>
    </citation>
    <scope>NUCLEOTIDE SEQUENCE</scope>
</reference>
<dbReference type="InterPro" id="IPR005106">
    <property type="entry name" value="Asp/hSer_DH_NAD-bd"/>
</dbReference>
<dbReference type="Gene3D" id="3.40.50.720">
    <property type="entry name" value="NAD(P)-binding Rossmann-like Domain"/>
    <property type="match status" value="1"/>
</dbReference>
<dbReference type="PANTHER" id="PTHR43331:SF1">
    <property type="entry name" value="HOMOSERINE DEHYDROGENASE"/>
    <property type="match status" value="1"/>
</dbReference>
<sequence>MTGPNECGIAIVGCGTVGGAAAGILTRQADHLAARVGRPLALRAIVDVDFAHARELGLDESLFTDDLAAVLARQDVQIVVELVGGTTIARDVVAGALAAGKDVVTANKALLAHAGPELWALARDRGRCIAFEASCAG</sequence>
<dbReference type="PANTHER" id="PTHR43331">
    <property type="entry name" value="HOMOSERINE DEHYDROGENASE"/>
    <property type="match status" value="1"/>
</dbReference>
<evidence type="ECO:0000313" key="2">
    <source>
        <dbReference type="EMBL" id="KKK89904.1"/>
    </source>
</evidence>
<comment type="caution">
    <text evidence="2">The sequence shown here is derived from an EMBL/GenBank/DDBJ whole genome shotgun (WGS) entry which is preliminary data.</text>
</comment>
<dbReference type="AlphaFoldDB" id="A0A0F9BH40"/>
<gene>
    <name evidence="2" type="ORF">LCGC14_2728420</name>
</gene>
<protein>
    <recommendedName>
        <fullName evidence="1">Aspartate/homoserine dehydrogenase NAD-binding domain-containing protein</fullName>
    </recommendedName>
</protein>
<organism evidence="2">
    <name type="scientific">marine sediment metagenome</name>
    <dbReference type="NCBI Taxonomy" id="412755"/>
    <lineage>
        <taxon>unclassified sequences</taxon>
        <taxon>metagenomes</taxon>
        <taxon>ecological metagenomes</taxon>
    </lineage>
</organism>
<dbReference type="InterPro" id="IPR036291">
    <property type="entry name" value="NAD(P)-bd_dom_sf"/>
</dbReference>
<feature type="domain" description="Aspartate/homoserine dehydrogenase NAD-binding" evidence="1">
    <location>
        <begin position="13"/>
        <end position="132"/>
    </location>
</feature>